<feature type="transmembrane region" description="Helical" evidence="6">
    <location>
        <begin position="224"/>
        <end position="247"/>
    </location>
</feature>
<sequence>MGRGRKFYREVLPFAAVIISQCSHVGLGTAFKAAALQGMSYRVFIVYSNALAGLVLLPFALIFDRFLGQTLGYMGLDYSSPILASIISSLTPAFTFAFAIIFRMEKVVLRSFSSQVKIAGSIVSISGAIVVVLYKGPTIIKTSSPSKLFYQPGSSQSDWIIGGILFAVADLVISIWYIAQAQTVKKYPAEQLITSMYNLVVATIALPVAYILEPNGSTWEISTRMMMIAILIAGLFTASFGTAMLTWSLRMKGPVYVALFTPLSIVTTVIMSVIFLGDSLYLGSVVGAIIVSFGFYVSLWGKAKEETADLGDSSSLESQSPENVPILQ</sequence>
<evidence type="ECO:0000256" key="3">
    <source>
        <dbReference type="ARBA" id="ARBA00022692"/>
    </source>
</evidence>
<keyword evidence="5 6" id="KW-0472">Membrane</keyword>
<name>A0ABC8T413_9AQUA</name>
<dbReference type="InterPro" id="IPR030184">
    <property type="entry name" value="WAT1-related"/>
</dbReference>
<dbReference type="EMBL" id="CAUOFW020003947">
    <property type="protein sequence ID" value="CAK9162825.1"/>
    <property type="molecule type" value="Genomic_DNA"/>
</dbReference>
<feature type="transmembrane region" description="Helical" evidence="6">
    <location>
        <begin position="82"/>
        <end position="104"/>
    </location>
</feature>
<evidence type="ECO:0000256" key="4">
    <source>
        <dbReference type="ARBA" id="ARBA00022989"/>
    </source>
</evidence>
<dbReference type="InterPro" id="IPR000620">
    <property type="entry name" value="EamA_dom"/>
</dbReference>
<organism evidence="8 9">
    <name type="scientific">Ilex paraguariensis</name>
    <name type="common">yerba mate</name>
    <dbReference type="NCBI Taxonomy" id="185542"/>
    <lineage>
        <taxon>Eukaryota</taxon>
        <taxon>Viridiplantae</taxon>
        <taxon>Streptophyta</taxon>
        <taxon>Embryophyta</taxon>
        <taxon>Tracheophyta</taxon>
        <taxon>Spermatophyta</taxon>
        <taxon>Magnoliopsida</taxon>
        <taxon>eudicotyledons</taxon>
        <taxon>Gunneridae</taxon>
        <taxon>Pentapetalae</taxon>
        <taxon>asterids</taxon>
        <taxon>campanulids</taxon>
        <taxon>Aquifoliales</taxon>
        <taxon>Aquifoliaceae</taxon>
        <taxon>Ilex</taxon>
    </lineage>
</organism>
<protein>
    <recommendedName>
        <fullName evidence="6">WAT1-related protein</fullName>
    </recommendedName>
</protein>
<comment type="subcellular location">
    <subcellularLocation>
        <location evidence="1 6">Membrane</location>
        <topology evidence="1 6">Multi-pass membrane protein</topology>
    </subcellularLocation>
</comment>
<feature type="domain" description="EamA" evidence="7">
    <location>
        <begin position="162"/>
        <end position="299"/>
    </location>
</feature>
<evidence type="ECO:0000256" key="1">
    <source>
        <dbReference type="ARBA" id="ARBA00004141"/>
    </source>
</evidence>
<feature type="transmembrane region" description="Helical" evidence="6">
    <location>
        <begin position="191"/>
        <end position="212"/>
    </location>
</feature>
<dbReference type="Proteomes" id="UP001642360">
    <property type="component" value="Unassembled WGS sequence"/>
</dbReference>
<accession>A0ABC8T413</accession>
<dbReference type="Pfam" id="PF00892">
    <property type="entry name" value="EamA"/>
    <property type="match status" value="1"/>
</dbReference>
<keyword evidence="9" id="KW-1185">Reference proteome</keyword>
<dbReference type="PANTHER" id="PTHR31218">
    <property type="entry name" value="WAT1-RELATED PROTEIN"/>
    <property type="match status" value="1"/>
</dbReference>
<evidence type="ECO:0000256" key="6">
    <source>
        <dbReference type="RuleBase" id="RU363077"/>
    </source>
</evidence>
<feature type="transmembrane region" description="Helical" evidence="6">
    <location>
        <begin position="43"/>
        <end position="62"/>
    </location>
</feature>
<feature type="transmembrane region" description="Helical" evidence="6">
    <location>
        <begin position="281"/>
        <end position="300"/>
    </location>
</feature>
<gene>
    <name evidence="8" type="ORF">ILEXP_LOCUS31790</name>
</gene>
<comment type="caution">
    <text evidence="8">The sequence shown here is derived from an EMBL/GenBank/DDBJ whole genome shotgun (WGS) entry which is preliminary data.</text>
</comment>
<proteinExistence type="inferred from homology"/>
<reference evidence="8 9" key="1">
    <citation type="submission" date="2024-02" db="EMBL/GenBank/DDBJ databases">
        <authorList>
            <person name="Vignale AGUSTIN F."/>
            <person name="Sosa J E."/>
            <person name="Modenutti C."/>
        </authorList>
    </citation>
    <scope>NUCLEOTIDE SEQUENCE [LARGE SCALE GENOMIC DNA]</scope>
</reference>
<comment type="similarity">
    <text evidence="2 6">Belongs to the drug/metabolite transporter (DMT) superfamily. Plant drug/metabolite exporter (P-DME) (TC 2.A.7.4) family.</text>
</comment>
<dbReference type="GO" id="GO:0016020">
    <property type="term" value="C:membrane"/>
    <property type="evidence" value="ECO:0007669"/>
    <property type="project" value="UniProtKB-SubCell"/>
</dbReference>
<evidence type="ECO:0000256" key="2">
    <source>
        <dbReference type="ARBA" id="ARBA00007635"/>
    </source>
</evidence>
<keyword evidence="3 6" id="KW-0812">Transmembrane</keyword>
<feature type="transmembrane region" description="Helical" evidence="6">
    <location>
        <begin position="116"/>
        <end position="134"/>
    </location>
</feature>
<evidence type="ECO:0000259" key="7">
    <source>
        <dbReference type="Pfam" id="PF00892"/>
    </source>
</evidence>
<keyword evidence="4 6" id="KW-1133">Transmembrane helix</keyword>
<feature type="transmembrane region" description="Helical" evidence="6">
    <location>
        <begin position="159"/>
        <end position="179"/>
    </location>
</feature>
<dbReference type="SUPFAM" id="SSF103481">
    <property type="entry name" value="Multidrug resistance efflux transporter EmrE"/>
    <property type="match status" value="2"/>
</dbReference>
<evidence type="ECO:0000313" key="9">
    <source>
        <dbReference type="Proteomes" id="UP001642360"/>
    </source>
</evidence>
<evidence type="ECO:0000313" key="8">
    <source>
        <dbReference type="EMBL" id="CAK9162825.1"/>
    </source>
</evidence>
<dbReference type="InterPro" id="IPR037185">
    <property type="entry name" value="EmrE-like"/>
</dbReference>
<evidence type="ECO:0000256" key="5">
    <source>
        <dbReference type="ARBA" id="ARBA00023136"/>
    </source>
</evidence>
<dbReference type="AlphaFoldDB" id="A0ABC8T413"/>
<feature type="transmembrane region" description="Helical" evidence="6">
    <location>
        <begin position="254"/>
        <end position="275"/>
    </location>
</feature>